<accession>A0AA39L1E1</accession>
<evidence type="ECO:0000313" key="2">
    <source>
        <dbReference type="Proteomes" id="UP001168972"/>
    </source>
</evidence>
<comment type="caution">
    <text evidence="1">The sequence shown here is derived from an EMBL/GenBank/DDBJ whole genome shotgun (WGS) entry which is preliminary data.</text>
</comment>
<reference evidence="1" key="2">
    <citation type="submission" date="2023-03" db="EMBL/GenBank/DDBJ databases">
        <authorList>
            <person name="Inwood S.N."/>
            <person name="Skelly J.G."/>
            <person name="Guhlin J."/>
            <person name="Harrop T.W.R."/>
            <person name="Goldson S.G."/>
            <person name="Dearden P.K."/>
        </authorList>
    </citation>
    <scope>NUCLEOTIDE SEQUENCE</scope>
    <source>
        <strain evidence="1">Lincoln</strain>
        <tissue evidence="1">Whole body</tissue>
    </source>
</reference>
<reference evidence="1" key="1">
    <citation type="journal article" date="2023" name="bioRxiv">
        <title>Scaffold-level genome assemblies of two parasitoid biocontrol wasps reveal the parthenogenesis mechanism and an associated novel virus.</title>
        <authorList>
            <person name="Inwood S."/>
            <person name="Skelly J."/>
            <person name="Guhlin J."/>
            <person name="Harrop T."/>
            <person name="Goldson S."/>
            <person name="Dearden P."/>
        </authorList>
    </citation>
    <scope>NUCLEOTIDE SEQUENCE</scope>
    <source>
        <strain evidence="1">Lincoln</strain>
        <tissue evidence="1">Whole body</tissue>
    </source>
</reference>
<dbReference type="AlphaFoldDB" id="A0AA39L1E1"/>
<proteinExistence type="predicted"/>
<dbReference type="Proteomes" id="UP001168972">
    <property type="component" value="Unassembled WGS sequence"/>
</dbReference>
<organism evidence="1 2">
    <name type="scientific">Microctonus hyperodae</name>
    <name type="common">Parasitoid wasp</name>
    <dbReference type="NCBI Taxonomy" id="165561"/>
    <lineage>
        <taxon>Eukaryota</taxon>
        <taxon>Metazoa</taxon>
        <taxon>Ecdysozoa</taxon>
        <taxon>Arthropoda</taxon>
        <taxon>Hexapoda</taxon>
        <taxon>Insecta</taxon>
        <taxon>Pterygota</taxon>
        <taxon>Neoptera</taxon>
        <taxon>Endopterygota</taxon>
        <taxon>Hymenoptera</taxon>
        <taxon>Apocrita</taxon>
        <taxon>Ichneumonoidea</taxon>
        <taxon>Braconidae</taxon>
        <taxon>Euphorinae</taxon>
        <taxon>Microctonus</taxon>
    </lineage>
</organism>
<dbReference type="EMBL" id="JAQQBR010000002">
    <property type="protein sequence ID" value="KAK0181346.1"/>
    <property type="molecule type" value="Genomic_DNA"/>
</dbReference>
<gene>
    <name evidence="1" type="ORF">PV327_003638</name>
</gene>
<evidence type="ECO:0000313" key="1">
    <source>
        <dbReference type="EMBL" id="KAK0181346.1"/>
    </source>
</evidence>
<protein>
    <submittedName>
        <fullName evidence="1">Uncharacterized protein</fullName>
    </submittedName>
</protein>
<name>A0AA39L1E1_MICHY</name>
<sequence>MRTRDNSIQHRVLMRGHSSLFRKYQVIDPHAMESITIINKLTLMRKRCRVQYKIAKRNREMFNDVINQKNHELWWVYIERVNFDDNSKINNGNLDNNNPSGKSSIATLTLDDITLPELLDDTSI</sequence>
<keyword evidence="2" id="KW-1185">Reference proteome</keyword>